<comment type="caution">
    <text evidence="5">The sequence shown here is derived from an EMBL/GenBank/DDBJ whole genome shotgun (WGS) entry which is preliminary data.</text>
</comment>
<evidence type="ECO:0000313" key="6">
    <source>
        <dbReference type="Proteomes" id="UP000286701"/>
    </source>
</evidence>
<dbReference type="Pfam" id="PF01522">
    <property type="entry name" value="Polysacc_deac_1"/>
    <property type="match status" value="2"/>
</dbReference>
<dbReference type="InterPro" id="IPR011330">
    <property type="entry name" value="Glyco_hydro/deAcase_b/a-brl"/>
</dbReference>
<dbReference type="GO" id="GO:0005576">
    <property type="term" value="C:extracellular region"/>
    <property type="evidence" value="ECO:0007669"/>
    <property type="project" value="UniProtKB-SubCell"/>
</dbReference>
<dbReference type="EMBL" id="SBIW01000002">
    <property type="protein sequence ID" value="RWY55804.1"/>
    <property type="molecule type" value="Genomic_DNA"/>
</dbReference>
<feature type="domain" description="NodB homology" evidence="4">
    <location>
        <begin position="37"/>
        <end position="211"/>
    </location>
</feature>
<feature type="signal peptide" evidence="3">
    <location>
        <begin position="1"/>
        <end position="20"/>
    </location>
</feature>
<comment type="subcellular location">
    <subcellularLocation>
        <location evidence="1">Secreted</location>
    </subcellularLocation>
</comment>
<evidence type="ECO:0000256" key="3">
    <source>
        <dbReference type="SAM" id="SignalP"/>
    </source>
</evidence>
<dbReference type="PANTHER" id="PTHR34216">
    <property type="match status" value="1"/>
</dbReference>
<dbReference type="GO" id="GO:0005975">
    <property type="term" value="P:carbohydrate metabolic process"/>
    <property type="evidence" value="ECO:0007669"/>
    <property type="project" value="InterPro"/>
</dbReference>
<proteinExistence type="predicted"/>
<dbReference type="AlphaFoldDB" id="A0A444MT53"/>
<protein>
    <submittedName>
        <fullName evidence="5">Polysaccharide deacetylase family protein</fullName>
    </submittedName>
</protein>
<dbReference type="RefSeq" id="WP_128532835.1">
    <property type="nucleotide sequence ID" value="NZ_SBIW01000002.1"/>
</dbReference>
<keyword evidence="6" id="KW-1185">Reference proteome</keyword>
<dbReference type="PANTHER" id="PTHR34216:SF3">
    <property type="entry name" value="POLY-BETA-1,6-N-ACETYL-D-GLUCOSAMINE N-DEACETYLASE"/>
    <property type="match status" value="1"/>
</dbReference>
<dbReference type="GO" id="GO:0016810">
    <property type="term" value="F:hydrolase activity, acting on carbon-nitrogen (but not peptide) bonds"/>
    <property type="evidence" value="ECO:0007669"/>
    <property type="project" value="InterPro"/>
</dbReference>
<dbReference type="Proteomes" id="UP000286701">
    <property type="component" value="Unassembled WGS sequence"/>
</dbReference>
<dbReference type="OrthoDB" id="9778320at2"/>
<dbReference type="CDD" id="cd10918">
    <property type="entry name" value="CE4_NodB_like_5s_6s"/>
    <property type="match status" value="1"/>
</dbReference>
<gene>
    <name evidence="5" type="ORF">EPL05_05360</name>
</gene>
<dbReference type="Gene3D" id="3.20.20.370">
    <property type="entry name" value="Glycoside hydrolase/deacetylase"/>
    <property type="match status" value="2"/>
</dbReference>
<dbReference type="InterPro" id="IPR051398">
    <property type="entry name" value="Polysacch_Deacetylase"/>
</dbReference>
<dbReference type="InterPro" id="IPR002509">
    <property type="entry name" value="NODB_dom"/>
</dbReference>
<sequence>MKYLKLSAFAFILFAYQAKAQSPGETTITRWPDDKRGAVSITFDDGSINQFKQALPVLNRLNLKATFFIITGQIPGSRYPGKFIGRPVNIIIAETATIPTNAENFYERASAAGYLGLVGPLDYHYKAGSLVDAGKLTDAYAVMDELYQKVRNNEFKPGIQHNTEYMDAHGTTWADIRGYAKQGHEFASHMVTHPRLAALDEANMLYEMKSSRLDILRELGERYTFSAEGPFGTENERVMQYLYKVYPALRNRMPEPWLKEISRGNRSEPGSTDKEYIQFQRGATTKTPMPMMKAWVDTTANKTNTWLVLTFHGVDGIGWEALTHQQLDEYFSYIKASNDKLWVATFGDAARYLRERQSASVSVKDIGWRITVTLTHSLDKRMYNLPLTLKTYVPANWKKVQLTQGNYAPKARILTPLMMPGHNRPYVLYEAYPNAGVLTLVPLKRK</sequence>
<keyword evidence="2 3" id="KW-0732">Signal</keyword>
<dbReference type="SUPFAM" id="SSF88713">
    <property type="entry name" value="Glycoside hydrolase/deacetylase"/>
    <property type="match status" value="1"/>
</dbReference>
<evidence type="ECO:0000259" key="4">
    <source>
        <dbReference type="PROSITE" id="PS51677"/>
    </source>
</evidence>
<dbReference type="PROSITE" id="PS51677">
    <property type="entry name" value="NODB"/>
    <property type="match status" value="1"/>
</dbReference>
<accession>A0A444MT53</accession>
<evidence type="ECO:0000256" key="1">
    <source>
        <dbReference type="ARBA" id="ARBA00004613"/>
    </source>
</evidence>
<feature type="chain" id="PRO_5019446853" evidence="3">
    <location>
        <begin position="21"/>
        <end position="446"/>
    </location>
</feature>
<evidence type="ECO:0000256" key="2">
    <source>
        <dbReference type="ARBA" id="ARBA00022729"/>
    </source>
</evidence>
<reference evidence="5 6" key="1">
    <citation type="submission" date="2019-01" db="EMBL/GenBank/DDBJ databases">
        <title>Mucilaginibacter antarcticum sp. nov., isolated from antarctic soil.</title>
        <authorList>
            <person name="Yan Y.-Q."/>
            <person name="Du Z.-J."/>
        </authorList>
    </citation>
    <scope>NUCLEOTIDE SEQUENCE [LARGE SCALE GENOMIC DNA]</scope>
    <source>
        <strain evidence="5 6">F01003</strain>
    </source>
</reference>
<name>A0A444MT53_9SPHI</name>
<organism evidence="5 6">
    <name type="scientific">Mucilaginibacter gilvus</name>
    <dbReference type="NCBI Taxonomy" id="2305909"/>
    <lineage>
        <taxon>Bacteria</taxon>
        <taxon>Pseudomonadati</taxon>
        <taxon>Bacteroidota</taxon>
        <taxon>Sphingobacteriia</taxon>
        <taxon>Sphingobacteriales</taxon>
        <taxon>Sphingobacteriaceae</taxon>
        <taxon>Mucilaginibacter</taxon>
    </lineage>
</organism>
<evidence type="ECO:0000313" key="5">
    <source>
        <dbReference type="EMBL" id="RWY55804.1"/>
    </source>
</evidence>